<comment type="caution">
    <text evidence="1">The sequence shown here is derived from an EMBL/GenBank/DDBJ whole genome shotgun (WGS) entry which is preliminary data.</text>
</comment>
<sequence length="147" mass="16323">MIEVLRRFLGPAQILEKEDVVVGSDFDLETIGGEKRNLWVGEKLELVAGNFKGEGAVLEIKGPREAWLSLHHIDGGLNFVCHFWTNGGLTAGKGEHPYPGTNRFNWQIGKGKNFVTLDVDTGCLIAFDLGTMRQVRLRLKESQKTDG</sequence>
<dbReference type="Proteomes" id="UP000033860">
    <property type="component" value="Unassembled WGS sequence"/>
</dbReference>
<protein>
    <submittedName>
        <fullName evidence="1">Uncharacterized protein</fullName>
    </submittedName>
</protein>
<name>A0A0G1RV29_9BACT</name>
<reference evidence="1 2" key="1">
    <citation type="journal article" date="2015" name="Nature">
        <title>rRNA introns, odd ribosomes, and small enigmatic genomes across a large radiation of phyla.</title>
        <authorList>
            <person name="Brown C.T."/>
            <person name="Hug L.A."/>
            <person name="Thomas B.C."/>
            <person name="Sharon I."/>
            <person name="Castelle C.J."/>
            <person name="Singh A."/>
            <person name="Wilkins M.J."/>
            <person name="Williams K.H."/>
            <person name="Banfield J.F."/>
        </authorList>
    </citation>
    <scope>NUCLEOTIDE SEQUENCE [LARGE SCALE GENOMIC DNA]</scope>
</reference>
<gene>
    <name evidence="1" type="ORF">UX85_C0004G0056</name>
</gene>
<dbReference type="EMBL" id="LCNT01000004">
    <property type="protein sequence ID" value="KKU61134.1"/>
    <property type="molecule type" value="Genomic_DNA"/>
</dbReference>
<dbReference type="AlphaFoldDB" id="A0A0G1RV29"/>
<accession>A0A0G1RV29</accession>
<proteinExistence type="predicted"/>
<evidence type="ECO:0000313" key="1">
    <source>
        <dbReference type="EMBL" id="KKU61134.1"/>
    </source>
</evidence>
<evidence type="ECO:0000313" key="2">
    <source>
        <dbReference type="Proteomes" id="UP000033860"/>
    </source>
</evidence>
<organism evidence="1 2">
    <name type="scientific">Candidatus Beckwithbacteria bacterium GW2011_GWB1_47_15</name>
    <dbReference type="NCBI Taxonomy" id="1618371"/>
    <lineage>
        <taxon>Bacteria</taxon>
        <taxon>Candidatus Beckwithiibacteriota</taxon>
    </lineage>
</organism>